<dbReference type="AlphaFoldDB" id="A0A2K1PXE5"/>
<dbReference type="PANTHER" id="PTHR22854">
    <property type="entry name" value="TRYPTOPHAN BIOSYNTHESIS PROTEIN"/>
    <property type="match status" value="1"/>
</dbReference>
<evidence type="ECO:0000259" key="9">
    <source>
        <dbReference type="Pfam" id="PF00218"/>
    </source>
</evidence>
<dbReference type="Proteomes" id="UP000236220">
    <property type="component" value="Unassembled WGS sequence"/>
</dbReference>
<keyword evidence="4" id="KW-0028">Amino-acid biosynthesis</keyword>
<name>A0A2K1PXE5_9GAMM</name>
<sequence length="271" mass="28702">MSVLPSLHDVLRDARLPADSHLSRVVESEAARITDAVIAPATQRAPSGRFERSLRDAKAAHGGAVIAEFKRASPSLGMFAAGRDFDTQLQAYRDGGAAAVSILAEPALFRGSADEVRAGQRYGMPRLYKGFVLDVRHLDEAATIAQADAVLLIARMLGKHTAIFADAARARGLEPLVELHELAEIPFARDSGAALIGINARDLASFAISTPTAAPLRDAFPDAVLIRESGLAAPKDAHAAFAQGFDAALIGEALMRSDNPTAFLQECKVRG</sequence>
<dbReference type="EC" id="4.1.1.48" evidence="3"/>
<evidence type="ECO:0000256" key="3">
    <source>
        <dbReference type="ARBA" id="ARBA00012362"/>
    </source>
</evidence>
<dbReference type="EMBL" id="NPZB01000002">
    <property type="protein sequence ID" value="PNS07463.1"/>
    <property type="molecule type" value="Genomic_DNA"/>
</dbReference>
<dbReference type="InterPro" id="IPR013785">
    <property type="entry name" value="Aldolase_TIM"/>
</dbReference>
<organism evidence="10 11">
    <name type="scientific">Solilutibacter silvestris</name>
    <dbReference type="NCBI Taxonomy" id="1645665"/>
    <lineage>
        <taxon>Bacteria</taxon>
        <taxon>Pseudomonadati</taxon>
        <taxon>Pseudomonadota</taxon>
        <taxon>Gammaproteobacteria</taxon>
        <taxon>Lysobacterales</taxon>
        <taxon>Lysobacteraceae</taxon>
        <taxon>Solilutibacter</taxon>
    </lineage>
</organism>
<dbReference type="InterPro" id="IPR013798">
    <property type="entry name" value="Indole-3-glycerol_P_synth_dom"/>
</dbReference>
<keyword evidence="6" id="KW-0822">Tryptophan biosynthesis</keyword>
<proteinExistence type="predicted"/>
<evidence type="ECO:0000256" key="4">
    <source>
        <dbReference type="ARBA" id="ARBA00022605"/>
    </source>
</evidence>
<dbReference type="Pfam" id="PF00218">
    <property type="entry name" value="IGPS"/>
    <property type="match status" value="1"/>
</dbReference>
<comment type="caution">
    <text evidence="10">The sequence shown here is derived from an EMBL/GenBank/DDBJ whole genome shotgun (WGS) entry which is preliminary data.</text>
</comment>
<dbReference type="PANTHER" id="PTHR22854:SF2">
    <property type="entry name" value="INDOLE-3-GLYCEROL-PHOSPHATE SYNTHASE"/>
    <property type="match status" value="1"/>
</dbReference>
<dbReference type="InterPro" id="IPR001468">
    <property type="entry name" value="Indole-3-GlycerolPSynthase_CS"/>
</dbReference>
<evidence type="ECO:0000256" key="8">
    <source>
        <dbReference type="ARBA" id="ARBA00023239"/>
    </source>
</evidence>
<dbReference type="GO" id="GO:0004425">
    <property type="term" value="F:indole-3-glycerol-phosphate synthase activity"/>
    <property type="evidence" value="ECO:0007669"/>
    <property type="project" value="UniProtKB-EC"/>
</dbReference>
<reference evidence="10 11" key="1">
    <citation type="submission" date="2017-08" db="EMBL/GenBank/DDBJ databases">
        <title>Lysobacter sylvestris genome.</title>
        <authorList>
            <person name="Zhang D.-C."/>
            <person name="Albuquerque L."/>
            <person name="Franca L."/>
            <person name="Froufe H.J.C."/>
            <person name="Barroso C."/>
            <person name="Egas C."/>
            <person name="Da Costa M."/>
            <person name="Margesin R."/>
        </authorList>
    </citation>
    <scope>NUCLEOTIDE SEQUENCE [LARGE SCALE GENOMIC DNA]</scope>
    <source>
        <strain evidence="10 11">AM20-91</strain>
    </source>
</reference>
<evidence type="ECO:0000313" key="10">
    <source>
        <dbReference type="EMBL" id="PNS07463.1"/>
    </source>
</evidence>
<evidence type="ECO:0000256" key="6">
    <source>
        <dbReference type="ARBA" id="ARBA00022822"/>
    </source>
</evidence>
<evidence type="ECO:0000256" key="1">
    <source>
        <dbReference type="ARBA" id="ARBA00001633"/>
    </source>
</evidence>
<keyword evidence="7" id="KW-0057">Aromatic amino acid biosynthesis</keyword>
<dbReference type="InterPro" id="IPR011060">
    <property type="entry name" value="RibuloseP-bd_barrel"/>
</dbReference>
<dbReference type="UniPathway" id="UPA00035">
    <property type="reaction ID" value="UER00043"/>
</dbReference>
<protein>
    <recommendedName>
        <fullName evidence="3">indole-3-glycerol-phosphate synthase</fullName>
        <ecNumber evidence="3">4.1.1.48</ecNumber>
    </recommendedName>
</protein>
<dbReference type="PROSITE" id="PS00614">
    <property type="entry name" value="IGPS"/>
    <property type="match status" value="1"/>
</dbReference>
<dbReference type="GO" id="GO:0000162">
    <property type="term" value="P:L-tryptophan biosynthetic process"/>
    <property type="evidence" value="ECO:0007669"/>
    <property type="project" value="UniProtKB-UniPathway"/>
</dbReference>
<keyword evidence="5" id="KW-0210">Decarboxylase</keyword>
<gene>
    <name evidence="10" type="ORF">Lysil_1639</name>
</gene>
<dbReference type="InterPro" id="IPR045186">
    <property type="entry name" value="Indole-3-glycerol_P_synth"/>
</dbReference>
<dbReference type="Gene3D" id="3.20.20.70">
    <property type="entry name" value="Aldolase class I"/>
    <property type="match status" value="1"/>
</dbReference>
<evidence type="ECO:0000256" key="2">
    <source>
        <dbReference type="ARBA" id="ARBA00004696"/>
    </source>
</evidence>
<accession>A0A2K1PXE5</accession>
<dbReference type="GO" id="GO:0004640">
    <property type="term" value="F:phosphoribosylanthranilate isomerase activity"/>
    <property type="evidence" value="ECO:0007669"/>
    <property type="project" value="TreeGrafter"/>
</dbReference>
<comment type="pathway">
    <text evidence="2">Amino-acid biosynthesis; L-tryptophan biosynthesis; L-tryptophan from chorismate: step 4/5.</text>
</comment>
<keyword evidence="11" id="KW-1185">Reference proteome</keyword>
<evidence type="ECO:0000313" key="11">
    <source>
        <dbReference type="Proteomes" id="UP000236220"/>
    </source>
</evidence>
<dbReference type="RefSeq" id="WP_165782441.1">
    <property type="nucleotide sequence ID" value="NZ_NPZB01000002.1"/>
</dbReference>
<comment type="catalytic activity">
    <reaction evidence="1">
        <text>1-(2-carboxyphenylamino)-1-deoxy-D-ribulose 5-phosphate + H(+) = (1S,2R)-1-C-(indol-3-yl)glycerol 3-phosphate + CO2 + H2O</text>
        <dbReference type="Rhea" id="RHEA:23476"/>
        <dbReference type="ChEBI" id="CHEBI:15377"/>
        <dbReference type="ChEBI" id="CHEBI:15378"/>
        <dbReference type="ChEBI" id="CHEBI:16526"/>
        <dbReference type="ChEBI" id="CHEBI:58613"/>
        <dbReference type="ChEBI" id="CHEBI:58866"/>
        <dbReference type="EC" id="4.1.1.48"/>
    </reaction>
</comment>
<feature type="domain" description="Indole-3-glycerol phosphate synthase" evidence="9">
    <location>
        <begin position="35"/>
        <end position="266"/>
    </location>
</feature>
<evidence type="ECO:0000256" key="7">
    <source>
        <dbReference type="ARBA" id="ARBA00023141"/>
    </source>
</evidence>
<dbReference type="SUPFAM" id="SSF51366">
    <property type="entry name" value="Ribulose-phoshate binding barrel"/>
    <property type="match status" value="1"/>
</dbReference>
<dbReference type="CDD" id="cd00331">
    <property type="entry name" value="IGPS"/>
    <property type="match status" value="1"/>
</dbReference>
<keyword evidence="8" id="KW-0456">Lyase</keyword>
<evidence type="ECO:0000256" key="5">
    <source>
        <dbReference type="ARBA" id="ARBA00022793"/>
    </source>
</evidence>